<dbReference type="FunFam" id="3.90.550.10:FF:000003">
    <property type="entry name" value="2-C-methyl-D-erythritol 4-phosphate cytidylyltransferase"/>
    <property type="match status" value="1"/>
</dbReference>
<dbReference type="CDD" id="cd02516">
    <property type="entry name" value="CDP-ME_synthetase"/>
    <property type="match status" value="1"/>
</dbReference>
<comment type="caution">
    <text evidence="8">The sequence shown here is derived from an EMBL/GenBank/DDBJ whole genome shotgun (WGS) entry which is preliminary data.</text>
</comment>
<dbReference type="InterPro" id="IPR018294">
    <property type="entry name" value="ISPD_synthase_CS"/>
</dbReference>
<gene>
    <name evidence="7" type="primary">ispD</name>
    <name evidence="8" type="ORF">DES49_0912</name>
</gene>
<dbReference type="PANTHER" id="PTHR32125">
    <property type="entry name" value="2-C-METHYL-D-ERYTHRITOL 4-PHOSPHATE CYTIDYLYLTRANSFERASE, CHLOROPLASTIC"/>
    <property type="match status" value="1"/>
</dbReference>
<dbReference type="AlphaFoldDB" id="A0A4R7JXB6"/>
<feature type="site" description="Transition state stabilizer" evidence="7">
    <location>
        <position position="24"/>
    </location>
</feature>
<protein>
    <recommendedName>
        <fullName evidence="7">2-C-methyl-D-erythritol 4-phosphate cytidylyltransferase</fullName>
        <ecNumber evidence="7">2.7.7.60</ecNumber>
    </recommendedName>
    <alternativeName>
        <fullName evidence="7">4-diphosphocytidyl-2C-methyl-D-erythritol synthase</fullName>
    </alternativeName>
    <alternativeName>
        <fullName evidence="7">MEP cytidylyltransferase</fullName>
        <shortName evidence="7">MCT</shortName>
    </alternativeName>
</protein>
<dbReference type="PANTHER" id="PTHR32125:SF4">
    <property type="entry name" value="2-C-METHYL-D-ERYTHRITOL 4-PHOSPHATE CYTIDYLYLTRANSFERASE, CHLOROPLASTIC"/>
    <property type="match status" value="1"/>
</dbReference>
<dbReference type="OrthoDB" id="9806837at2"/>
<dbReference type="InterPro" id="IPR029044">
    <property type="entry name" value="Nucleotide-diphossugar_trans"/>
</dbReference>
<keyword evidence="6 7" id="KW-0414">Isoprene biosynthesis</keyword>
<dbReference type="PROSITE" id="PS01295">
    <property type="entry name" value="ISPD"/>
    <property type="match status" value="1"/>
</dbReference>
<keyword evidence="4 7" id="KW-0808">Transferase</keyword>
<comment type="function">
    <text evidence="7">Catalyzes the formation of 4-diphosphocytidyl-2-C-methyl-D-erythritol from CTP and 2-C-methyl-D-erythritol 4-phosphate (MEP).</text>
</comment>
<feature type="site" description="Positions MEP for the nucleophilic attack" evidence="7">
    <location>
        <position position="218"/>
    </location>
</feature>
<evidence type="ECO:0000256" key="7">
    <source>
        <dbReference type="HAMAP-Rule" id="MF_00108"/>
    </source>
</evidence>
<dbReference type="Pfam" id="PF01128">
    <property type="entry name" value="IspD"/>
    <property type="match status" value="1"/>
</dbReference>
<dbReference type="NCBIfam" id="TIGR00453">
    <property type="entry name" value="ispD"/>
    <property type="match status" value="1"/>
</dbReference>
<dbReference type="GO" id="GO:0050518">
    <property type="term" value="F:2-C-methyl-D-erythritol 4-phosphate cytidylyltransferase activity"/>
    <property type="evidence" value="ECO:0007669"/>
    <property type="project" value="UniProtKB-UniRule"/>
</dbReference>
<evidence type="ECO:0000256" key="6">
    <source>
        <dbReference type="ARBA" id="ARBA00023229"/>
    </source>
</evidence>
<evidence type="ECO:0000313" key="8">
    <source>
        <dbReference type="EMBL" id="TDT43102.1"/>
    </source>
</evidence>
<evidence type="ECO:0000256" key="3">
    <source>
        <dbReference type="ARBA" id="ARBA00009789"/>
    </source>
</evidence>
<accession>A0A4R7JXB6</accession>
<keyword evidence="9" id="KW-1185">Reference proteome</keyword>
<dbReference type="EC" id="2.7.7.60" evidence="7"/>
<dbReference type="UniPathway" id="UPA00056">
    <property type="reaction ID" value="UER00093"/>
</dbReference>
<dbReference type="Proteomes" id="UP000295830">
    <property type="component" value="Unassembled WGS sequence"/>
</dbReference>
<dbReference type="Gene3D" id="3.90.550.10">
    <property type="entry name" value="Spore Coat Polysaccharide Biosynthesis Protein SpsA, Chain A"/>
    <property type="match status" value="1"/>
</dbReference>
<evidence type="ECO:0000256" key="4">
    <source>
        <dbReference type="ARBA" id="ARBA00022679"/>
    </source>
</evidence>
<comment type="similarity">
    <text evidence="3 7">Belongs to the IspD/TarI cytidylyltransferase family. IspD subfamily.</text>
</comment>
<dbReference type="EMBL" id="SOAX01000002">
    <property type="protein sequence ID" value="TDT43102.1"/>
    <property type="molecule type" value="Genomic_DNA"/>
</dbReference>
<feature type="site" description="Positions MEP for the nucleophilic attack" evidence="7">
    <location>
        <position position="162"/>
    </location>
</feature>
<dbReference type="InterPro" id="IPR034683">
    <property type="entry name" value="IspD/TarI"/>
</dbReference>
<dbReference type="GO" id="GO:0019288">
    <property type="term" value="P:isopentenyl diphosphate biosynthetic process, methylerythritol 4-phosphate pathway"/>
    <property type="evidence" value="ECO:0007669"/>
    <property type="project" value="UniProtKB-UniRule"/>
</dbReference>
<dbReference type="InterPro" id="IPR001228">
    <property type="entry name" value="IspD"/>
</dbReference>
<proteinExistence type="inferred from homology"/>
<sequence length="243" mass="26055">MSALDRRFSADLTVIVPAAGVGARAGGDRPKQYQLLGNDYLLDVTLDRLSLALPSASVYVALHPGDQWWQSSRSALNPQIQACTGGSTRAESVRAGLSAMSARGDDPVLVHDVARPCVTAIDIHRLIGEVADVQAGGLLAAPITDTVKEVDDAGRVVATRDRQYLWRALTPQLFPYGVLCRALDQARDRAIDVTDEASAVEALGLSPRVIRGRADNIKVTHEGDLAFAAWILQQHDQQLESGA</sequence>
<keyword evidence="5 7" id="KW-0548">Nucleotidyltransferase</keyword>
<feature type="site" description="Transition state stabilizer" evidence="7">
    <location>
        <position position="31"/>
    </location>
</feature>
<dbReference type="SUPFAM" id="SSF53448">
    <property type="entry name" value="Nucleotide-diphospho-sugar transferases"/>
    <property type="match status" value="1"/>
</dbReference>
<dbReference type="RefSeq" id="WP_133735194.1">
    <property type="nucleotide sequence ID" value="NZ_SOAX01000002.1"/>
</dbReference>
<comment type="pathway">
    <text evidence="2 7">Isoprenoid biosynthesis; isopentenyl diphosphate biosynthesis via DXP pathway; isopentenyl diphosphate from 1-deoxy-D-xylulose 5-phosphate: step 2/6.</text>
</comment>
<evidence type="ECO:0000256" key="2">
    <source>
        <dbReference type="ARBA" id="ARBA00004787"/>
    </source>
</evidence>
<evidence type="ECO:0000256" key="1">
    <source>
        <dbReference type="ARBA" id="ARBA00001282"/>
    </source>
</evidence>
<evidence type="ECO:0000313" key="9">
    <source>
        <dbReference type="Proteomes" id="UP000295830"/>
    </source>
</evidence>
<name>A0A4R7JXB6_9GAMM</name>
<evidence type="ECO:0000256" key="5">
    <source>
        <dbReference type="ARBA" id="ARBA00022695"/>
    </source>
</evidence>
<organism evidence="8 9">
    <name type="scientific">Halospina denitrificans</name>
    <dbReference type="NCBI Taxonomy" id="332522"/>
    <lineage>
        <taxon>Bacteria</taxon>
        <taxon>Pseudomonadati</taxon>
        <taxon>Pseudomonadota</taxon>
        <taxon>Gammaproteobacteria</taxon>
        <taxon>Halospina</taxon>
    </lineage>
</organism>
<dbReference type="HAMAP" id="MF_00108">
    <property type="entry name" value="IspD"/>
    <property type="match status" value="1"/>
</dbReference>
<comment type="catalytic activity">
    <reaction evidence="1 7">
        <text>2-C-methyl-D-erythritol 4-phosphate + CTP + H(+) = 4-CDP-2-C-methyl-D-erythritol + diphosphate</text>
        <dbReference type="Rhea" id="RHEA:13429"/>
        <dbReference type="ChEBI" id="CHEBI:15378"/>
        <dbReference type="ChEBI" id="CHEBI:33019"/>
        <dbReference type="ChEBI" id="CHEBI:37563"/>
        <dbReference type="ChEBI" id="CHEBI:57823"/>
        <dbReference type="ChEBI" id="CHEBI:58262"/>
        <dbReference type="EC" id="2.7.7.60"/>
    </reaction>
</comment>
<reference evidence="8 9" key="1">
    <citation type="submission" date="2019-03" db="EMBL/GenBank/DDBJ databases">
        <title>Genomic Encyclopedia of Type Strains, Phase IV (KMG-IV): sequencing the most valuable type-strain genomes for metagenomic binning, comparative biology and taxonomic classification.</title>
        <authorList>
            <person name="Goeker M."/>
        </authorList>
    </citation>
    <scope>NUCLEOTIDE SEQUENCE [LARGE SCALE GENOMIC DNA]</scope>
    <source>
        <strain evidence="8 9">DSM 15505</strain>
    </source>
</reference>
<dbReference type="InterPro" id="IPR050088">
    <property type="entry name" value="IspD/TarI_cytidylyltransf_bact"/>
</dbReference>